<dbReference type="EMBL" id="QSFS01000030">
    <property type="protein sequence ID" value="RHA65088.1"/>
    <property type="molecule type" value="Genomic_DNA"/>
</dbReference>
<dbReference type="RefSeq" id="WP_019161966.1">
    <property type="nucleotide sequence ID" value="NZ_QSFS01000030.1"/>
</dbReference>
<dbReference type="PROSITE" id="PS51257">
    <property type="entry name" value="PROKAR_LIPOPROTEIN"/>
    <property type="match status" value="1"/>
</dbReference>
<dbReference type="Proteomes" id="UP000261055">
    <property type="component" value="Unassembled WGS sequence"/>
</dbReference>
<proteinExistence type="predicted"/>
<keyword evidence="1" id="KW-0812">Transmembrane</keyword>
<evidence type="ECO:0000313" key="5">
    <source>
        <dbReference type="Proteomes" id="UP000285642"/>
    </source>
</evidence>
<keyword evidence="4" id="KW-1185">Reference proteome</keyword>
<accession>A0A3E5GNY2</accession>
<evidence type="ECO:0000313" key="4">
    <source>
        <dbReference type="Proteomes" id="UP000261055"/>
    </source>
</evidence>
<dbReference type="AlphaFoldDB" id="A0A3E5GNY2"/>
<gene>
    <name evidence="3" type="ORF">DW924_15895</name>
    <name evidence="2" type="ORF">DXB12_15880</name>
</gene>
<organism evidence="2 4">
    <name type="scientific">Dorea formicigenerans</name>
    <dbReference type="NCBI Taxonomy" id="39486"/>
    <lineage>
        <taxon>Bacteria</taxon>
        <taxon>Bacillati</taxon>
        <taxon>Bacillota</taxon>
        <taxon>Clostridia</taxon>
        <taxon>Lachnospirales</taxon>
        <taxon>Lachnospiraceae</taxon>
        <taxon>Dorea</taxon>
    </lineage>
</organism>
<evidence type="ECO:0000313" key="2">
    <source>
        <dbReference type="EMBL" id="RGO46572.1"/>
    </source>
</evidence>
<dbReference type="EMBL" id="QSVQ01000030">
    <property type="protein sequence ID" value="RGO46572.1"/>
    <property type="molecule type" value="Genomic_DNA"/>
</dbReference>
<name>A0A3E5GNY2_9FIRM</name>
<dbReference type="Proteomes" id="UP000285642">
    <property type="component" value="Unassembled WGS sequence"/>
</dbReference>
<feature type="transmembrane region" description="Helical" evidence="1">
    <location>
        <begin position="48"/>
        <end position="69"/>
    </location>
</feature>
<comment type="caution">
    <text evidence="2">The sequence shown here is derived from an EMBL/GenBank/DDBJ whole genome shotgun (WGS) entry which is preliminary data.</text>
</comment>
<keyword evidence="1" id="KW-0472">Membrane</keyword>
<sequence>MKNKSYDYIFGNGKFNTWFNIIVSIISCSAISFCLTELLFSFDFKVSFQKALIFTILFVIFLLLFYYFIKQRTYKLFDQKITYGFRERKILYADIHSLVFTLSSRPKGIYDIGLGEPYLYIKENGKKKYICNITIYLAYPSVIQKRYDINISNGQIGMSPAYSFNCYDIKSIFNLIHHSKANIYVTKSFLLFNNWTINRFCKEYNISMEMVQLINDGN</sequence>
<evidence type="ECO:0000256" key="1">
    <source>
        <dbReference type="SAM" id="Phobius"/>
    </source>
</evidence>
<keyword evidence="1" id="KW-1133">Transmembrane helix</keyword>
<feature type="transmembrane region" description="Helical" evidence="1">
    <location>
        <begin position="21"/>
        <end position="42"/>
    </location>
</feature>
<protein>
    <submittedName>
        <fullName evidence="2">Uncharacterized protein</fullName>
    </submittedName>
</protein>
<reference evidence="4 5" key="1">
    <citation type="submission" date="2018-08" db="EMBL/GenBank/DDBJ databases">
        <title>A genome reference for cultivated species of the human gut microbiota.</title>
        <authorList>
            <person name="Zou Y."/>
            <person name="Xue W."/>
            <person name="Luo G."/>
        </authorList>
    </citation>
    <scope>NUCLEOTIDE SEQUENCE [LARGE SCALE GENOMIC DNA]</scope>
    <source>
        <strain evidence="3 5">AM42-8</strain>
        <strain evidence="2 4">OM02-12</strain>
    </source>
</reference>
<evidence type="ECO:0000313" key="3">
    <source>
        <dbReference type="EMBL" id="RHA65088.1"/>
    </source>
</evidence>